<gene>
    <name evidence="1" type="ORF">UFOVP658_78</name>
</gene>
<reference evidence="1" key="1">
    <citation type="submission" date="2020-04" db="EMBL/GenBank/DDBJ databases">
        <authorList>
            <person name="Chiriac C."/>
            <person name="Salcher M."/>
            <person name="Ghai R."/>
            <person name="Kavagutti S V."/>
        </authorList>
    </citation>
    <scope>NUCLEOTIDE SEQUENCE</scope>
</reference>
<protein>
    <submittedName>
        <fullName evidence="1">Uncharacterized protein</fullName>
    </submittedName>
</protein>
<name>A0A6J5NI70_9CAUD</name>
<sequence>MSEDFAFVVTVKKRGDLEAPTNATDAASFIKWKLEEGAMLEVVSVYAATVEGASK</sequence>
<proteinExistence type="predicted"/>
<organism evidence="1">
    <name type="scientific">uncultured Caudovirales phage</name>
    <dbReference type="NCBI Taxonomy" id="2100421"/>
    <lineage>
        <taxon>Viruses</taxon>
        <taxon>Duplodnaviria</taxon>
        <taxon>Heunggongvirae</taxon>
        <taxon>Uroviricota</taxon>
        <taxon>Caudoviricetes</taxon>
        <taxon>Peduoviridae</taxon>
        <taxon>Maltschvirus</taxon>
        <taxon>Maltschvirus maltsch</taxon>
    </lineage>
</organism>
<dbReference type="EMBL" id="LR796639">
    <property type="protein sequence ID" value="CAB4156588.1"/>
    <property type="molecule type" value="Genomic_DNA"/>
</dbReference>
<evidence type="ECO:0000313" key="1">
    <source>
        <dbReference type="EMBL" id="CAB4156588.1"/>
    </source>
</evidence>
<accession>A0A6J5NI70</accession>